<dbReference type="EMBL" id="JAACJK010000175">
    <property type="protein sequence ID" value="KAF5318998.1"/>
    <property type="molecule type" value="Genomic_DNA"/>
</dbReference>
<sequence length="549" mass="58608">MAPSRDNAGGTSIMPDPHDFLISHMEAAAAGRDVNSPVTHFHGHVQMNNPIFGTSTPQGTPPAASKPPKKEGPVRKTLQFLKRFSKRSSQSAGAKRNPDEEPTDQAEQTTKPRDFSLTPMSDFDVAISVKGDISVLLLQELDKQSLDLDCLKKPDMYVYKMLSSKEGLACWETASHGRFAGERGVLLGDVGTYSPEGGFKKAFNLWDDVVSIRATESAFRAVSYSPPEKRATTHEGALRRGDTVAEGASATIVPGRYRDIERFEFNCKGQPNGAVLALTSPADREMLDDCEELRNHIIDNAELFYRHTDIQRTIGAKQPLYIITGSLKSESCGLAVFTSPMQSGKDTIKLEYSSRLAVPGGCKPVLPFGWTVKWTAEARTPSGKQSGVKDLSLFLQGFKLDFSEAFRARMKAERDAARRWRTPGPKGECASGASGSDDYTGGNGGGRGGSWVGEGNAREGSSSGTGSLQESGGEGGAGSESGAQTREQALELNAGRPYPSGDTDNKGAKPVEDITAKSSLSTARGVLSGSDSSILPGAGPIPECRGMGF</sequence>
<comment type="caution">
    <text evidence="2">The sequence shown here is derived from an EMBL/GenBank/DDBJ whole genome shotgun (WGS) entry which is preliminary data.</text>
</comment>
<feature type="region of interest" description="Disordered" evidence="1">
    <location>
        <begin position="46"/>
        <end position="117"/>
    </location>
</feature>
<keyword evidence="3" id="KW-1185">Reference proteome</keyword>
<feature type="compositionally biased region" description="Basic and acidic residues" evidence="1">
    <location>
        <begin position="503"/>
        <end position="515"/>
    </location>
</feature>
<dbReference type="OrthoDB" id="3222453at2759"/>
<evidence type="ECO:0000313" key="2">
    <source>
        <dbReference type="EMBL" id="KAF5318998.1"/>
    </source>
</evidence>
<gene>
    <name evidence="2" type="ORF">D9611_012718</name>
</gene>
<organism evidence="2 3">
    <name type="scientific">Ephemerocybe angulata</name>
    <dbReference type="NCBI Taxonomy" id="980116"/>
    <lineage>
        <taxon>Eukaryota</taxon>
        <taxon>Fungi</taxon>
        <taxon>Dikarya</taxon>
        <taxon>Basidiomycota</taxon>
        <taxon>Agaricomycotina</taxon>
        <taxon>Agaricomycetes</taxon>
        <taxon>Agaricomycetidae</taxon>
        <taxon>Agaricales</taxon>
        <taxon>Agaricineae</taxon>
        <taxon>Psathyrellaceae</taxon>
        <taxon>Ephemerocybe</taxon>
    </lineage>
</organism>
<accession>A0A8H5BAR6</accession>
<feature type="compositionally biased region" description="Polar residues" evidence="1">
    <location>
        <begin position="46"/>
        <end position="58"/>
    </location>
</feature>
<evidence type="ECO:0000313" key="3">
    <source>
        <dbReference type="Proteomes" id="UP000541558"/>
    </source>
</evidence>
<name>A0A8H5BAR6_9AGAR</name>
<feature type="compositionally biased region" description="Gly residues" evidence="1">
    <location>
        <begin position="441"/>
        <end position="452"/>
    </location>
</feature>
<dbReference type="AlphaFoldDB" id="A0A8H5BAR6"/>
<feature type="compositionally biased region" description="Low complexity" evidence="1">
    <location>
        <begin position="453"/>
        <end position="471"/>
    </location>
</feature>
<evidence type="ECO:0000256" key="1">
    <source>
        <dbReference type="SAM" id="MobiDB-lite"/>
    </source>
</evidence>
<feature type="region of interest" description="Disordered" evidence="1">
    <location>
        <begin position="415"/>
        <end position="549"/>
    </location>
</feature>
<dbReference type="Proteomes" id="UP000541558">
    <property type="component" value="Unassembled WGS sequence"/>
</dbReference>
<protein>
    <submittedName>
        <fullName evidence="2">Uncharacterized protein</fullName>
    </submittedName>
</protein>
<proteinExistence type="predicted"/>
<reference evidence="2 3" key="1">
    <citation type="journal article" date="2020" name="ISME J.">
        <title>Uncovering the hidden diversity of litter-decomposition mechanisms in mushroom-forming fungi.</title>
        <authorList>
            <person name="Floudas D."/>
            <person name="Bentzer J."/>
            <person name="Ahren D."/>
            <person name="Johansson T."/>
            <person name="Persson P."/>
            <person name="Tunlid A."/>
        </authorList>
    </citation>
    <scope>NUCLEOTIDE SEQUENCE [LARGE SCALE GENOMIC DNA]</scope>
    <source>
        <strain evidence="2 3">CBS 175.51</strain>
    </source>
</reference>